<keyword evidence="2" id="KW-1185">Reference proteome</keyword>
<gene>
    <name evidence="1" type="ORF">PaecuDRAFT_4656</name>
</gene>
<accession>E0IG65</accession>
<dbReference type="Proteomes" id="UP000005387">
    <property type="component" value="Unassembled WGS sequence"/>
</dbReference>
<dbReference type="AlphaFoldDB" id="E0IG65"/>
<evidence type="ECO:0000313" key="2">
    <source>
        <dbReference type="Proteomes" id="UP000005387"/>
    </source>
</evidence>
<reference evidence="1 2" key="1">
    <citation type="submission" date="2010-07" db="EMBL/GenBank/DDBJ databases">
        <title>The draft genome of Paenibacillus curdlanolyticus YK9.</title>
        <authorList>
            <consortium name="US DOE Joint Genome Institute (JGI-PGF)"/>
            <person name="Lucas S."/>
            <person name="Copeland A."/>
            <person name="Lapidus A."/>
            <person name="Cheng J.-F."/>
            <person name="Bruce D."/>
            <person name="Goodwin L."/>
            <person name="Pitluck S."/>
            <person name="Land M.L."/>
            <person name="Hauser L."/>
            <person name="Chang Y.-J."/>
            <person name="Jeffries C."/>
            <person name="Anderson I.J."/>
            <person name="Johnson E."/>
            <person name="Loganathan U."/>
            <person name="Mulhopadhyay B."/>
            <person name="Kyrpides N."/>
            <person name="Woyke T.J."/>
        </authorList>
    </citation>
    <scope>NUCLEOTIDE SEQUENCE [LARGE SCALE GENOMIC DNA]</scope>
    <source>
        <strain evidence="1 2">YK9</strain>
    </source>
</reference>
<protein>
    <recommendedName>
        <fullName evidence="3">ATP-grasp domain-containing protein</fullName>
    </recommendedName>
</protein>
<name>E0IG65_9BACL</name>
<dbReference type="RefSeq" id="WP_006040636.1">
    <property type="nucleotide sequence ID" value="NZ_AEDD01000015.1"/>
</dbReference>
<dbReference type="EMBL" id="AEDD01000015">
    <property type="protein sequence ID" value="EFM08645.1"/>
    <property type="molecule type" value="Genomic_DNA"/>
</dbReference>
<evidence type="ECO:0000313" key="1">
    <source>
        <dbReference type="EMBL" id="EFM08645.1"/>
    </source>
</evidence>
<dbReference type="eggNOG" id="COG0189">
    <property type="taxonomic scope" value="Bacteria"/>
</dbReference>
<dbReference type="Pfam" id="PF14398">
    <property type="entry name" value="ATPgrasp_YheCD"/>
    <property type="match status" value="1"/>
</dbReference>
<evidence type="ECO:0008006" key="3">
    <source>
        <dbReference type="Google" id="ProtNLM"/>
    </source>
</evidence>
<dbReference type="InterPro" id="IPR026838">
    <property type="entry name" value="YheC/D"/>
</dbReference>
<organism evidence="1 2">
    <name type="scientific">Paenibacillus curdlanolyticus YK9</name>
    <dbReference type="NCBI Taxonomy" id="717606"/>
    <lineage>
        <taxon>Bacteria</taxon>
        <taxon>Bacillati</taxon>
        <taxon>Bacillota</taxon>
        <taxon>Bacilli</taxon>
        <taxon>Bacillales</taxon>
        <taxon>Paenibacillaceae</taxon>
        <taxon>Paenibacillus</taxon>
    </lineage>
</organism>
<sequence>MHPKTYRSAAIWGKKRVCRYLASDGALQHLVPQTKALTMNHLREMLDHHAVVYVKPDIGSMGIGVNKLARADVGYTLYATQWRKQVQHTYATLTDCYKAIKRRSSSPMIIQEAVAIDSVGTSELPYDIRAMVQRKPGGPWTCTGFMVKVGAAGRIVTNYYQGGQIWTLNRLWKEKGYDEAIGSSRTEMLKAKALEVAQLLSRKKQGMREMGIDFAFDREGRLWVLEVNSNHPQFHPLKRIDPTAYRRMMSFARAYGRHDAQ</sequence>
<dbReference type="STRING" id="717606.PaecuDRAFT_4656"/>
<dbReference type="OrthoDB" id="7869153at2"/>
<dbReference type="Gene3D" id="3.30.470.20">
    <property type="entry name" value="ATP-grasp fold, B domain"/>
    <property type="match status" value="1"/>
</dbReference>
<proteinExistence type="predicted"/>
<dbReference type="SUPFAM" id="SSF56059">
    <property type="entry name" value="Glutathione synthetase ATP-binding domain-like"/>
    <property type="match status" value="1"/>
</dbReference>